<dbReference type="InterPro" id="IPR021401">
    <property type="entry name" value="DUF3040"/>
</dbReference>
<feature type="region of interest" description="Disordered" evidence="1">
    <location>
        <begin position="92"/>
        <end position="125"/>
    </location>
</feature>
<gene>
    <name evidence="3" type="ORF">GCM10025881_02150</name>
</gene>
<dbReference type="Proteomes" id="UP001157034">
    <property type="component" value="Unassembled WGS sequence"/>
</dbReference>
<sequence length="125" mass="13408">MPLSEQEQRLLDEMERGLYHSDADDVTTVGASRGRAGSTAILLGLIGLVAGVALLVVGVMVRLPIVGVIGFVAMFAGALLLIAPPRRLTVSGTGHGHVDAPRPHRSSFMDSLGERWDRRNDDDEH</sequence>
<protein>
    <recommendedName>
        <fullName evidence="5">DUF3040 domain-containing protein</fullName>
    </recommendedName>
</protein>
<dbReference type="RefSeq" id="WP_284252179.1">
    <property type="nucleotide sequence ID" value="NZ_BAAAQO010000005.1"/>
</dbReference>
<dbReference type="Pfam" id="PF11239">
    <property type="entry name" value="DUF3040"/>
    <property type="match status" value="1"/>
</dbReference>
<proteinExistence type="predicted"/>
<reference evidence="4" key="1">
    <citation type="journal article" date="2019" name="Int. J. Syst. Evol. Microbiol.">
        <title>The Global Catalogue of Microorganisms (GCM) 10K type strain sequencing project: providing services to taxonomists for standard genome sequencing and annotation.</title>
        <authorList>
            <consortium name="The Broad Institute Genomics Platform"/>
            <consortium name="The Broad Institute Genome Sequencing Center for Infectious Disease"/>
            <person name="Wu L."/>
            <person name="Ma J."/>
        </authorList>
    </citation>
    <scope>NUCLEOTIDE SEQUENCE [LARGE SCALE GENOMIC DNA]</scope>
    <source>
        <strain evidence="4">NBRC 108894</strain>
    </source>
</reference>
<feature type="compositionally biased region" description="Basic and acidic residues" evidence="1">
    <location>
        <begin position="112"/>
        <end position="125"/>
    </location>
</feature>
<evidence type="ECO:0000313" key="3">
    <source>
        <dbReference type="EMBL" id="GMA93391.1"/>
    </source>
</evidence>
<name>A0ABQ6K0T2_9MICO</name>
<organism evidence="3 4">
    <name type="scientific">Pseudolysinimonas kribbensis</name>
    <dbReference type="NCBI Taxonomy" id="433641"/>
    <lineage>
        <taxon>Bacteria</taxon>
        <taxon>Bacillati</taxon>
        <taxon>Actinomycetota</taxon>
        <taxon>Actinomycetes</taxon>
        <taxon>Micrococcales</taxon>
        <taxon>Microbacteriaceae</taxon>
        <taxon>Pseudolysinimonas</taxon>
    </lineage>
</organism>
<dbReference type="EMBL" id="BSVB01000001">
    <property type="protein sequence ID" value="GMA93391.1"/>
    <property type="molecule type" value="Genomic_DNA"/>
</dbReference>
<evidence type="ECO:0000256" key="1">
    <source>
        <dbReference type="SAM" id="MobiDB-lite"/>
    </source>
</evidence>
<evidence type="ECO:0008006" key="5">
    <source>
        <dbReference type="Google" id="ProtNLM"/>
    </source>
</evidence>
<evidence type="ECO:0000313" key="4">
    <source>
        <dbReference type="Proteomes" id="UP001157034"/>
    </source>
</evidence>
<feature type="transmembrane region" description="Helical" evidence="2">
    <location>
        <begin position="40"/>
        <end position="59"/>
    </location>
</feature>
<keyword evidence="2" id="KW-1133">Transmembrane helix</keyword>
<feature type="transmembrane region" description="Helical" evidence="2">
    <location>
        <begin position="65"/>
        <end position="83"/>
    </location>
</feature>
<evidence type="ECO:0000256" key="2">
    <source>
        <dbReference type="SAM" id="Phobius"/>
    </source>
</evidence>
<keyword evidence="2" id="KW-0472">Membrane</keyword>
<accession>A0ABQ6K0T2</accession>
<comment type="caution">
    <text evidence="3">The sequence shown here is derived from an EMBL/GenBank/DDBJ whole genome shotgun (WGS) entry which is preliminary data.</text>
</comment>
<keyword evidence="2" id="KW-0812">Transmembrane</keyword>
<keyword evidence="4" id="KW-1185">Reference proteome</keyword>